<dbReference type="OrthoDB" id="343921at2759"/>
<evidence type="ECO:0000256" key="1">
    <source>
        <dbReference type="ARBA" id="ARBA00004123"/>
    </source>
</evidence>
<dbReference type="EMBL" id="UYJE01001225">
    <property type="protein sequence ID" value="VDI00276.1"/>
    <property type="molecule type" value="Genomic_DNA"/>
</dbReference>
<dbReference type="PIRSF" id="PIRSF036947">
    <property type="entry name" value="Spt6"/>
    <property type="match status" value="1"/>
</dbReference>
<dbReference type="SMART" id="SM00316">
    <property type="entry name" value="S1"/>
    <property type="match status" value="1"/>
</dbReference>
<feature type="region of interest" description="Disordered" evidence="7">
    <location>
        <begin position="232"/>
        <end position="268"/>
    </location>
</feature>
<feature type="compositionally biased region" description="Acidic residues" evidence="7">
    <location>
        <begin position="1"/>
        <end position="14"/>
    </location>
</feature>
<feature type="compositionally biased region" description="Acidic residues" evidence="7">
    <location>
        <begin position="80"/>
        <end position="91"/>
    </location>
</feature>
<proteinExistence type="inferred from homology"/>
<dbReference type="GO" id="GO:0003677">
    <property type="term" value="F:DNA binding"/>
    <property type="evidence" value="ECO:0007669"/>
    <property type="project" value="InterPro"/>
</dbReference>
<dbReference type="SMART" id="SM00252">
    <property type="entry name" value="SH2"/>
    <property type="match status" value="1"/>
</dbReference>
<dbReference type="GO" id="GO:0034728">
    <property type="term" value="P:nucleosome organization"/>
    <property type="evidence" value="ECO:0007669"/>
    <property type="project" value="TreeGrafter"/>
</dbReference>
<dbReference type="InterPro" id="IPR010994">
    <property type="entry name" value="RuvA_2-like"/>
</dbReference>
<dbReference type="GO" id="GO:0060429">
    <property type="term" value="P:epithelium development"/>
    <property type="evidence" value="ECO:0007669"/>
    <property type="project" value="UniProtKB-ARBA"/>
</dbReference>
<comment type="similarity">
    <text evidence="2 6">Belongs to the SPT6 family.</text>
</comment>
<sequence>MDFLEEEAEVEEESSLSSEGEKVVESGEDDSDAVEGRKKKKVKKKKKQRIIDDDDSDEEEDEDEDDAQIQEEMKDFIKDDVEEEAEEESGDEGGKRKHEDSDIDDRLEDEDYDLIEENLGIKVKRKPKHKRIRVLSEDEDSDRGEEEGDKGREAVAEQLGFDSDVGEGEEPSQPAETDYQNLVESEEEEDEMAGFIVDEDGEPIHGQRKKKKHIIHSDSALQEAQEIFGVDFDPGEFEDFGPEEEEDFEDEYADEDDEDMEGKRKKDRRKKRSKMGIYDVYEPTELERGFFTDKDQEIRSADIPERFQLRQIPVKPTEEGELEEEAEWIYKQAFVTTTVTQQGFMEQDNHGRNHSTVNKIREAINFMRNQQFEVPFIAFYRKEYVEPDLHINDLWKVWHWDEKWTQLRSRKENLIVLFEKMQNYQFDMNSDPDQVLASNVRPLTDEDVDRVRQVQTLEELRDVYQHFLLYYGTDLPKMRNAEKKKAKETSESQEGEEQEKKDDDIHDSMKQASRKNGYTICTRNKLDEIAMKFGLTPEQFGENIRDNYQRNEVEQFPIEPLELAKDFISNQFPTEEDVMLGARHMVAMQIAHDPLVRQSVRQTYFERAKIKVTPTRKGIKEIDEEKPTYSMKYLKNKPIRDLKDDQFLKLTQAEDDNLLTIEMYIDEQVEGRQTYFEEIRQLYYRDEFSHLVQQWNSQRSEALERALTKILYPQMEKELRAKMLAESKEGIVKACCRKLYNWLKVAPYQADQQLYEDNDYDEKDGIRVLGIGFSTDHDRDVDTASFGALIDGEGQVTDFIKLVSLIKSNRAWRAVDREGKANDLKRLKEFIADKKPHVVAVTAESRDALSIIEDIKKIIDDLCQEQAIAPINVELVDNEVAMIYENSNKGKSDFREYPVVLRHAVLHSQTFTGPFDRDCVTKDELQNALTLEFVNRVNEVGVDVNRALDYPHTSLLLQFVCGLGPRKGSNLLRILKQTNQKLENRTQLVTHCHIGPKVFINCAGFIKIDTLKFSDSTDSYIEVLDGSRVHPETYEWARKMAVDALEYDDTAEGANPAGALEEILESPERLKDLDLDAFAEELERQGYGDKHITLYDTRAELNHRYKDLRTPYRSPLNEEIFNMITKETPETFYVGKLVLARVAGIAYRRPRGEQLDQANPVRDEETGLWQCPFCNRNDFPELSEVWSHFDAGSCPGSAVGVKCRLDNSVNGFVHTKNISDKKVKNPADRVQIGMTIHCRITKIDIDRFQVDMTCKSSDLLDKENQWRPQKDLYYDADRETADKTKEETKKKQQARQSYVKRVIAHPSFHNIGYKECEKILANMDQGEAIIRPSSKGADHLTVSWKIADDIIQHIDIKEEGKENAFSLGSSLWIGGEEFEDLDEILARFIQPMAAYARDILNFKYYRMAENGKRELLDKVLHEEKKKAPSKIPYFCSLSKQYPGKFLVSYMPRTKPRHEYATLSSEGIRYRNQMFHSLNSMMRWFKEHFRDPIPGTPASRTPGMASSTYATPSINLQGVDAATIQRAAAGLPNNIYNTLAQVAGATPRVATPRVARMTPGATPQQFPPVAGFSGGFVRLYN</sequence>
<dbReference type="InterPro" id="IPR023319">
    <property type="entry name" value="Tex-like_HTH_dom_sf"/>
</dbReference>
<dbReference type="InterPro" id="IPR037027">
    <property type="entry name" value="YqgF/RNaseH-like_dom_sf"/>
</dbReference>
<dbReference type="SUPFAM" id="SSF47781">
    <property type="entry name" value="RuvA domain 2-like"/>
    <property type="match status" value="2"/>
</dbReference>
<feature type="region of interest" description="Disordered" evidence="7">
    <location>
        <begin position="1"/>
        <end position="191"/>
    </location>
</feature>
<evidence type="ECO:0000259" key="8">
    <source>
        <dbReference type="PROSITE" id="PS50126"/>
    </source>
</evidence>
<evidence type="ECO:0000256" key="4">
    <source>
        <dbReference type="ARBA" id="ARBA00023163"/>
    </source>
</evidence>
<accession>A0A8B6C585</accession>
<dbReference type="Pfam" id="PF14632">
    <property type="entry name" value="SPT6_acidic"/>
    <property type="match status" value="1"/>
</dbReference>
<dbReference type="SUPFAM" id="SSF158832">
    <property type="entry name" value="Tex N-terminal region-like"/>
    <property type="match status" value="1"/>
</dbReference>
<dbReference type="InterPro" id="IPR036860">
    <property type="entry name" value="SH2_dom_sf"/>
</dbReference>
<comment type="subcellular location">
    <subcellularLocation>
        <location evidence="1 6">Nucleus</location>
    </subcellularLocation>
</comment>
<feature type="compositionally biased region" description="Acidic residues" evidence="7">
    <location>
        <begin position="52"/>
        <end position="69"/>
    </location>
</feature>
<name>A0A8B6C585_MYTGA</name>
<dbReference type="Gene3D" id="3.30.420.140">
    <property type="entry name" value="YqgF/RNase H-like domain"/>
    <property type="match status" value="1"/>
</dbReference>
<feature type="compositionally biased region" description="Basic residues" evidence="7">
    <location>
        <begin position="122"/>
        <end position="133"/>
    </location>
</feature>
<dbReference type="InterPro" id="IPR028088">
    <property type="entry name" value="Spt6_HTH_DNA-bd_dom"/>
</dbReference>
<evidence type="ECO:0000256" key="6">
    <source>
        <dbReference type="PIRNR" id="PIRNR036947"/>
    </source>
</evidence>
<dbReference type="InterPro" id="IPR035420">
    <property type="entry name" value="Spt6_SH2"/>
</dbReference>
<dbReference type="GO" id="GO:0008023">
    <property type="term" value="C:transcription elongation factor complex"/>
    <property type="evidence" value="ECO:0007669"/>
    <property type="project" value="TreeGrafter"/>
</dbReference>
<feature type="compositionally biased region" description="Acidic residues" evidence="7">
    <location>
        <begin position="137"/>
        <end position="148"/>
    </location>
</feature>
<dbReference type="Pfam" id="PF14641">
    <property type="entry name" value="HTH_44"/>
    <property type="match status" value="1"/>
</dbReference>
<dbReference type="PANTHER" id="PTHR10145">
    <property type="entry name" value="TRANSCRIPTION ELONGATION FACTOR SPT6"/>
    <property type="match status" value="1"/>
</dbReference>
<dbReference type="InterPro" id="IPR017072">
    <property type="entry name" value="TF_Spt6"/>
</dbReference>
<dbReference type="Proteomes" id="UP000596742">
    <property type="component" value="Unassembled WGS sequence"/>
</dbReference>
<dbReference type="InterPro" id="IPR000980">
    <property type="entry name" value="SH2"/>
</dbReference>
<dbReference type="Gene3D" id="1.10.150.850">
    <property type="entry name" value="Spt6, helix-hairpin-helix domain"/>
    <property type="match status" value="1"/>
</dbReference>
<dbReference type="Pfam" id="PF14635">
    <property type="entry name" value="HHH_7"/>
    <property type="match status" value="1"/>
</dbReference>
<keyword evidence="10" id="KW-1185">Reference proteome</keyword>
<feature type="compositionally biased region" description="Acidic residues" evidence="7">
    <location>
        <begin position="101"/>
        <end position="116"/>
    </location>
</feature>
<dbReference type="InterPro" id="IPR012340">
    <property type="entry name" value="NA-bd_OB-fold"/>
</dbReference>
<dbReference type="InterPro" id="IPR028231">
    <property type="entry name" value="Spt6_YqgF"/>
</dbReference>
<dbReference type="FunFam" id="1.10.10.650:FF:000002">
    <property type="entry name" value="Transcription elongation factor spt6"/>
    <property type="match status" value="1"/>
</dbReference>
<comment type="function">
    <text evidence="6">Histone H3-H4 chaperone that plays a role in maintenance of chromatin structure during RNA polymerase II transcription elongation.</text>
</comment>
<feature type="compositionally biased region" description="Basic and acidic residues" evidence="7">
    <location>
        <begin position="498"/>
        <end position="509"/>
    </location>
</feature>
<dbReference type="CDD" id="cd09928">
    <property type="entry name" value="SH2_Cterm_SPT6_like"/>
    <property type="match status" value="1"/>
</dbReference>
<dbReference type="InterPro" id="IPR012337">
    <property type="entry name" value="RNaseH-like_sf"/>
</dbReference>
<feature type="compositionally biased region" description="Basic and acidic residues" evidence="7">
    <location>
        <begin position="481"/>
        <end position="490"/>
    </location>
</feature>
<dbReference type="InterPro" id="IPR023323">
    <property type="entry name" value="Tex-like_dom_sf"/>
</dbReference>
<dbReference type="InterPro" id="IPR042066">
    <property type="entry name" value="Spt6_death-like"/>
</dbReference>
<dbReference type="SUPFAM" id="SSF53098">
    <property type="entry name" value="Ribonuclease H-like"/>
    <property type="match status" value="1"/>
</dbReference>
<dbReference type="InterPro" id="IPR032706">
    <property type="entry name" value="Spt6_HHH"/>
</dbReference>
<dbReference type="GO" id="GO:0003746">
    <property type="term" value="F:translation elongation factor activity"/>
    <property type="evidence" value="ECO:0007669"/>
    <property type="project" value="UniProtKB-KW"/>
</dbReference>
<dbReference type="GO" id="GO:0031491">
    <property type="term" value="F:nucleosome binding"/>
    <property type="evidence" value="ECO:0007669"/>
    <property type="project" value="TreeGrafter"/>
</dbReference>
<dbReference type="GO" id="GO:0042393">
    <property type="term" value="F:histone binding"/>
    <property type="evidence" value="ECO:0007669"/>
    <property type="project" value="TreeGrafter"/>
</dbReference>
<feature type="region of interest" description="Disordered" evidence="7">
    <location>
        <begin position="481"/>
        <end position="511"/>
    </location>
</feature>
<dbReference type="Gene3D" id="3.30.505.10">
    <property type="entry name" value="SH2 domain"/>
    <property type="match status" value="2"/>
</dbReference>
<evidence type="ECO:0000313" key="10">
    <source>
        <dbReference type="Proteomes" id="UP000596742"/>
    </source>
</evidence>
<dbReference type="Pfam" id="PF22706">
    <property type="entry name" value="Tex_central_region"/>
    <property type="match status" value="1"/>
</dbReference>
<keyword evidence="9" id="KW-0648">Protein biosynthesis</keyword>
<dbReference type="InterPro" id="IPR035019">
    <property type="entry name" value="Spt6_SH2_N"/>
</dbReference>
<evidence type="ECO:0000256" key="2">
    <source>
        <dbReference type="ARBA" id="ARBA00009253"/>
    </source>
</evidence>
<dbReference type="FunFam" id="1.10.3500.10:FF:000006">
    <property type="entry name" value="Transcription elongation factor spt6"/>
    <property type="match status" value="1"/>
</dbReference>
<dbReference type="InterPro" id="IPR003029">
    <property type="entry name" value="S1_domain"/>
</dbReference>
<dbReference type="FunFam" id="3.30.505.10:FF:000030">
    <property type="entry name" value="Transcription elongation factor spt6"/>
    <property type="match status" value="1"/>
</dbReference>
<keyword evidence="3" id="KW-0175">Coiled coil</keyword>
<keyword evidence="5 6" id="KW-0539">Nucleus</keyword>
<dbReference type="Pfam" id="PF14639">
    <property type="entry name" value="YqgF"/>
    <property type="match status" value="1"/>
</dbReference>
<dbReference type="Pfam" id="PF14633">
    <property type="entry name" value="SH2_2"/>
    <property type="match status" value="1"/>
</dbReference>
<keyword evidence="9" id="KW-0251">Elongation factor</keyword>
<dbReference type="InterPro" id="IPR035018">
    <property type="entry name" value="Spt6_SH2_C"/>
</dbReference>
<evidence type="ECO:0000256" key="7">
    <source>
        <dbReference type="SAM" id="MobiDB-lite"/>
    </source>
</evidence>
<dbReference type="PANTHER" id="PTHR10145:SF6">
    <property type="entry name" value="TRANSCRIPTION ELONGATION FACTOR SPT6"/>
    <property type="match status" value="1"/>
</dbReference>
<feature type="compositionally biased region" description="Acidic residues" evidence="7">
    <location>
        <begin position="233"/>
        <end position="260"/>
    </location>
</feature>
<evidence type="ECO:0000313" key="9">
    <source>
        <dbReference type="EMBL" id="VDI00276.1"/>
    </source>
</evidence>
<dbReference type="InterPro" id="IPR028083">
    <property type="entry name" value="Spt6_acidic_N_dom"/>
</dbReference>
<comment type="caution">
    <text evidence="9">The sequence shown here is derived from an EMBL/GenBank/DDBJ whole genome shotgun (WGS) entry which is preliminary data.</text>
</comment>
<dbReference type="FunFam" id="1.10.150.850:FF:000004">
    <property type="entry name" value="Transcription elongation factor SPT6"/>
    <property type="match status" value="1"/>
</dbReference>
<dbReference type="Gene3D" id="1.10.3500.10">
    <property type="entry name" value="Tex N-terminal region-like"/>
    <property type="match status" value="1"/>
</dbReference>
<evidence type="ECO:0000256" key="5">
    <source>
        <dbReference type="ARBA" id="ARBA00023242"/>
    </source>
</evidence>
<evidence type="ECO:0000256" key="3">
    <source>
        <dbReference type="ARBA" id="ARBA00023054"/>
    </source>
</evidence>
<dbReference type="Gene3D" id="1.10.10.650">
    <property type="entry name" value="RuvA domain 2-like"/>
    <property type="match status" value="1"/>
</dbReference>
<dbReference type="SUPFAM" id="SSF50249">
    <property type="entry name" value="Nucleic acid-binding proteins"/>
    <property type="match status" value="1"/>
</dbReference>
<dbReference type="FunFam" id="1.10.10.2740:FF:000001">
    <property type="entry name" value="Transcription elongation factor spt6"/>
    <property type="match status" value="1"/>
</dbReference>
<dbReference type="InterPro" id="IPR055179">
    <property type="entry name" value="Tex-like_central_region"/>
</dbReference>
<dbReference type="FunFam" id="3.30.505.10:FF:000089">
    <property type="entry name" value="Transcription elongation factor spt6"/>
    <property type="match status" value="1"/>
</dbReference>
<dbReference type="GO" id="GO:0140673">
    <property type="term" value="P:transcription elongation-coupled chromatin remodeling"/>
    <property type="evidence" value="ECO:0007669"/>
    <property type="project" value="InterPro"/>
</dbReference>
<feature type="compositionally biased region" description="Basic residues" evidence="7">
    <location>
        <begin position="37"/>
        <end position="48"/>
    </location>
</feature>
<dbReference type="PROSITE" id="PS50126">
    <property type="entry name" value="S1"/>
    <property type="match status" value="1"/>
</dbReference>
<dbReference type="SUPFAM" id="SSF55550">
    <property type="entry name" value="SH2 domain"/>
    <property type="match status" value="1"/>
</dbReference>
<reference evidence="9" key="1">
    <citation type="submission" date="2018-11" db="EMBL/GenBank/DDBJ databases">
        <authorList>
            <person name="Alioto T."/>
            <person name="Alioto T."/>
        </authorList>
    </citation>
    <scope>NUCLEOTIDE SEQUENCE</scope>
</reference>
<dbReference type="CDD" id="cd00164">
    <property type="entry name" value="S1_like"/>
    <property type="match status" value="1"/>
</dbReference>
<feature type="compositionally biased region" description="Polar residues" evidence="7">
    <location>
        <begin position="174"/>
        <end position="183"/>
    </location>
</feature>
<dbReference type="Pfam" id="PF00575">
    <property type="entry name" value="S1"/>
    <property type="match status" value="1"/>
</dbReference>
<feature type="domain" description="S1 motif" evidence="8">
    <location>
        <begin position="1200"/>
        <end position="1255"/>
    </location>
</feature>
<gene>
    <name evidence="9" type="ORF">MGAL_10B072936</name>
</gene>
<dbReference type="Gene3D" id="2.40.50.140">
    <property type="entry name" value="Nucleic acid-binding proteins"/>
    <property type="match status" value="1"/>
</dbReference>
<organism evidence="9 10">
    <name type="scientific">Mytilus galloprovincialis</name>
    <name type="common">Mediterranean mussel</name>
    <dbReference type="NCBI Taxonomy" id="29158"/>
    <lineage>
        <taxon>Eukaryota</taxon>
        <taxon>Metazoa</taxon>
        <taxon>Spiralia</taxon>
        <taxon>Lophotrochozoa</taxon>
        <taxon>Mollusca</taxon>
        <taxon>Bivalvia</taxon>
        <taxon>Autobranchia</taxon>
        <taxon>Pteriomorphia</taxon>
        <taxon>Mytilida</taxon>
        <taxon>Mytiloidea</taxon>
        <taxon>Mytilidae</taxon>
        <taxon>Mytilinae</taxon>
        <taxon>Mytilus</taxon>
    </lineage>
</organism>
<dbReference type="Gene3D" id="1.10.10.2740">
    <property type="entry name" value="Spt6, Death-like domain"/>
    <property type="match status" value="1"/>
</dbReference>
<keyword evidence="4 6" id="KW-0804">Transcription</keyword>
<dbReference type="CDD" id="cd09918">
    <property type="entry name" value="SH2_Nterm_SPT6_like"/>
    <property type="match status" value="1"/>
</dbReference>
<protein>
    <submittedName>
        <fullName evidence="9">Transcription elongation factor SPT6</fullName>
    </submittedName>
</protein>